<feature type="region of interest" description="Disordered" evidence="1">
    <location>
        <begin position="462"/>
        <end position="495"/>
    </location>
</feature>
<protein>
    <submittedName>
        <fullName evidence="2">Uncharacterized protein</fullName>
    </submittedName>
</protein>
<reference evidence="2" key="1">
    <citation type="submission" date="2022-03" db="EMBL/GenBank/DDBJ databases">
        <title>Genomic Encyclopedia of Type Strains, Phase III (KMG-III): the genomes of soil and plant-associated and newly described type strains.</title>
        <authorList>
            <person name="Whitman W."/>
        </authorList>
    </citation>
    <scope>NUCLEOTIDE SEQUENCE</scope>
    <source>
        <strain evidence="2">ANL 6-2</strain>
    </source>
</reference>
<dbReference type="AlphaFoldDB" id="A0AAE3G8B8"/>
<feature type="region of interest" description="Disordered" evidence="1">
    <location>
        <begin position="330"/>
        <end position="366"/>
    </location>
</feature>
<dbReference type="EMBL" id="JALJXV010000023">
    <property type="protein sequence ID" value="MCP1677282.1"/>
    <property type="molecule type" value="Genomic_DNA"/>
</dbReference>
<dbReference type="Proteomes" id="UP001205843">
    <property type="component" value="Unassembled WGS sequence"/>
</dbReference>
<sequence>MCIIRVTAGAHGLAQYLRTGQKIRRMQTRNTMDQRVPLLGDLAVFESAVKYSQRVKRWRDHYWHLTIGFAQQDSLLSDETLRQLPQDVLSYYFGLYSDSDGLVSYAEAHLPRVQTTYEDETGKSIQRLPHIHIGVAKYNVVTGNAVRCLPYHQRSSAAFQSWLALKHGLTDPALHRRHRVTAPERAGMKGANAPDQNQQNLIAIIQRELAELLSACTTQQDARDKLATCPLGSEIEAINAEKGNYRWLRVKSSDSMIKTWINLRGPGFDHLYASPSPKSVDWPNAAKVTAEALQVVWQNHIRWFEGQQYEAVAPQVINHEAVALLLQEKASAQSSNTSPGRTAEQGDRPASSSGTQPTTLTSGSRQPEAVVEQFLVELMEMDCYGTCKESIQTLDSTVDARHILHYASRHFALEGRHYKVTSGNRIADRRIPGESLTCSEFLQRVCHRRAIEVVVLLTSAGDAGPFENEEPPTEYDADTLAEDADHHDDWHDDPLDLHYESELDMDECIGDDWDADGSRMEA</sequence>
<proteinExistence type="predicted"/>
<gene>
    <name evidence="2" type="ORF">J2T57_004461</name>
</gene>
<feature type="compositionally biased region" description="Acidic residues" evidence="1">
    <location>
        <begin position="467"/>
        <end position="482"/>
    </location>
</feature>
<evidence type="ECO:0000313" key="3">
    <source>
        <dbReference type="Proteomes" id="UP001205843"/>
    </source>
</evidence>
<feature type="compositionally biased region" description="Basic and acidic residues" evidence="1">
    <location>
        <begin position="483"/>
        <end position="495"/>
    </location>
</feature>
<keyword evidence="3" id="KW-1185">Reference proteome</keyword>
<organism evidence="2 3">
    <name type="scientific">Natronocella acetinitrilica</name>
    <dbReference type="NCBI Taxonomy" id="414046"/>
    <lineage>
        <taxon>Bacteria</taxon>
        <taxon>Pseudomonadati</taxon>
        <taxon>Pseudomonadota</taxon>
        <taxon>Gammaproteobacteria</taxon>
        <taxon>Chromatiales</taxon>
        <taxon>Ectothiorhodospiraceae</taxon>
        <taxon>Natronocella</taxon>
    </lineage>
</organism>
<accession>A0AAE3G8B8</accession>
<name>A0AAE3G8B8_9GAMM</name>
<feature type="compositionally biased region" description="Polar residues" evidence="1">
    <location>
        <begin position="350"/>
        <end position="365"/>
    </location>
</feature>
<dbReference type="RefSeq" id="WP_253485940.1">
    <property type="nucleotide sequence ID" value="NZ_JALJXV010000023.1"/>
</dbReference>
<feature type="compositionally biased region" description="Polar residues" evidence="1">
    <location>
        <begin position="330"/>
        <end position="340"/>
    </location>
</feature>
<evidence type="ECO:0000313" key="2">
    <source>
        <dbReference type="EMBL" id="MCP1677282.1"/>
    </source>
</evidence>
<evidence type="ECO:0000256" key="1">
    <source>
        <dbReference type="SAM" id="MobiDB-lite"/>
    </source>
</evidence>
<comment type="caution">
    <text evidence="2">The sequence shown here is derived from an EMBL/GenBank/DDBJ whole genome shotgun (WGS) entry which is preliminary data.</text>
</comment>